<evidence type="ECO:0000313" key="2">
    <source>
        <dbReference type="EMBL" id="GAF84631.1"/>
    </source>
</evidence>
<sequence>FFCDGERQGPTFAQAVDDEVDAVFDALESSAAPEPSEPSPAPAPSPPPEEPTPLDPPEKPFDDEVPF</sequence>
<organism evidence="2">
    <name type="scientific">marine sediment metagenome</name>
    <dbReference type="NCBI Taxonomy" id="412755"/>
    <lineage>
        <taxon>unclassified sequences</taxon>
        <taxon>metagenomes</taxon>
        <taxon>ecological metagenomes</taxon>
    </lineage>
</organism>
<dbReference type="EMBL" id="BARS01006239">
    <property type="protein sequence ID" value="GAF84631.1"/>
    <property type="molecule type" value="Genomic_DNA"/>
</dbReference>
<proteinExistence type="predicted"/>
<reference evidence="2" key="1">
    <citation type="journal article" date="2014" name="Front. Microbiol.">
        <title>High frequency of phylogenetically diverse reductive dehalogenase-homologous genes in deep subseafloor sedimentary metagenomes.</title>
        <authorList>
            <person name="Kawai M."/>
            <person name="Futagami T."/>
            <person name="Toyoda A."/>
            <person name="Takaki Y."/>
            <person name="Nishi S."/>
            <person name="Hori S."/>
            <person name="Arai W."/>
            <person name="Tsubouchi T."/>
            <person name="Morono Y."/>
            <person name="Uchiyama I."/>
            <person name="Ito T."/>
            <person name="Fujiyama A."/>
            <person name="Inagaki F."/>
            <person name="Takami H."/>
        </authorList>
    </citation>
    <scope>NUCLEOTIDE SEQUENCE</scope>
    <source>
        <strain evidence="2">Expedition CK06-06</strain>
    </source>
</reference>
<evidence type="ECO:0000256" key="1">
    <source>
        <dbReference type="SAM" id="MobiDB-lite"/>
    </source>
</evidence>
<feature type="non-terminal residue" evidence="2">
    <location>
        <position position="1"/>
    </location>
</feature>
<accession>X0TBD5</accession>
<gene>
    <name evidence="2" type="ORF">S01H1_12188</name>
</gene>
<feature type="region of interest" description="Disordered" evidence="1">
    <location>
        <begin position="27"/>
        <end position="67"/>
    </location>
</feature>
<comment type="caution">
    <text evidence="2">The sequence shown here is derived from an EMBL/GenBank/DDBJ whole genome shotgun (WGS) entry which is preliminary data.</text>
</comment>
<dbReference type="AlphaFoldDB" id="X0TBD5"/>
<protein>
    <submittedName>
        <fullName evidence="2">Uncharacterized protein</fullName>
    </submittedName>
</protein>
<name>X0TBD5_9ZZZZ</name>
<feature type="compositionally biased region" description="Pro residues" evidence="1">
    <location>
        <begin position="35"/>
        <end position="55"/>
    </location>
</feature>
<feature type="compositionally biased region" description="Basic and acidic residues" evidence="1">
    <location>
        <begin position="56"/>
        <end position="67"/>
    </location>
</feature>